<dbReference type="Pfam" id="PF00076">
    <property type="entry name" value="RRM_1"/>
    <property type="match status" value="1"/>
</dbReference>
<keyword evidence="1" id="KW-0694">RNA-binding</keyword>
<dbReference type="InterPro" id="IPR050441">
    <property type="entry name" value="RBM"/>
</dbReference>
<evidence type="ECO:0000313" key="5">
    <source>
        <dbReference type="Proteomes" id="UP000093000"/>
    </source>
</evidence>
<dbReference type="PANTHER" id="PTHR48034">
    <property type="entry name" value="TRANSFORMER-2 SEX-DETERMINING PROTEIN-RELATED"/>
    <property type="match status" value="1"/>
</dbReference>
<organism evidence="4 5">
    <name type="scientific">Choanephora cucurbitarum</name>
    <dbReference type="NCBI Taxonomy" id="101091"/>
    <lineage>
        <taxon>Eukaryota</taxon>
        <taxon>Fungi</taxon>
        <taxon>Fungi incertae sedis</taxon>
        <taxon>Mucoromycota</taxon>
        <taxon>Mucoromycotina</taxon>
        <taxon>Mucoromycetes</taxon>
        <taxon>Mucorales</taxon>
        <taxon>Mucorineae</taxon>
        <taxon>Choanephoraceae</taxon>
        <taxon>Choanephoroideae</taxon>
        <taxon>Choanephora</taxon>
    </lineage>
</organism>
<feature type="region of interest" description="Disordered" evidence="2">
    <location>
        <begin position="9"/>
        <end position="31"/>
    </location>
</feature>
<name>A0A1C7MYJ6_9FUNG</name>
<dbReference type="Gene3D" id="3.30.70.330">
    <property type="match status" value="1"/>
</dbReference>
<reference evidence="4 5" key="1">
    <citation type="submission" date="2016-03" db="EMBL/GenBank/DDBJ databases">
        <title>Choanephora cucurbitarum.</title>
        <authorList>
            <person name="Min B."/>
            <person name="Park H."/>
            <person name="Park J.-H."/>
            <person name="Shin H.-D."/>
            <person name="Choi I.-G."/>
        </authorList>
    </citation>
    <scope>NUCLEOTIDE SEQUENCE [LARGE SCALE GENOMIC DNA]</scope>
    <source>
        <strain evidence="4 5">KUS-F28377</strain>
    </source>
</reference>
<feature type="domain" description="RRM" evidence="3">
    <location>
        <begin position="50"/>
        <end position="128"/>
    </location>
</feature>
<dbReference type="InterPro" id="IPR012677">
    <property type="entry name" value="Nucleotide-bd_a/b_plait_sf"/>
</dbReference>
<dbReference type="EMBL" id="LUGH01001010">
    <property type="protein sequence ID" value="OBZ81910.1"/>
    <property type="molecule type" value="Genomic_DNA"/>
</dbReference>
<evidence type="ECO:0000313" key="4">
    <source>
        <dbReference type="EMBL" id="OBZ81910.1"/>
    </source>
</evidence>
<dbReference type="InParanoid" id="A0A1C7MYJ6"/>
<dbReference type="OrthoDB" id="6159137at2759"/>
<evidence type="ECO:0000256" key="1">
    <source>
        <dbReference type="PROSITE-ProRule" id="PRU00176"/>
    </source>
</evidence>
<comment type="caution">
    <text evidence="4">The sequence shown here is derived from an EMBL/GenBank/DDBJ whole genome shotgun (WGS) entry which is preliminary data.</text>
</comment>
<dbReference type="InterPro" id="IPR036053">
    <property type="entry name" value="PABP-dom"/>
</dbReference>
<dbReference type="SUPFAM" id="SSF63570">
    <property type="entry name" value="PABC (PABP) domain"/>
    <property type="match status" value="1"/>
</dbReference>
<sequence>MLTAPYVHLNSKKQHGELGRASTDDLSSNHGGMSVVHSNSDSVVSMVDYTNLYIKNLDPEVTSYDLFKSFKDYGRIISARVMRDTMTSISKGYGFVSFSTMEEANEAQQHMNGALINSKHIVVTFHTHKKPANSTKVKNANHHQRLPQQQHVVDYMNLSPPTTASSSNNNTVSMYPIYNSQPSPPYSHHRQNGTMFPPHESYIPAKSNIPPPTNSMATAMTPHHHYAQNPWNETGFWMHPNASNNTSSVKELSPFHYHHLPSMHAPNISQVQTQTTSASALVSPSTDCASPPLIDLGHPYYSDNASTLPSQIQIQKIRDAVSAQLKEDQQKDLNDLVDLIQSLKKRDLSLCLFNPMFLKQKIEEAYEALYLFQNPPQSATPVTSNKMASLLDESNSKMNLSAEQVQAASFILSSLEGMTLNKKKRVFGDIFFPFVRATGVKHAPKVTIRLLDTVPLEELAYNMYDKPELTRKAQYIYNELYSK</sequence>
<dbReference type="STRING" id="101091.A0A1C7MYJ6"/>
<evidence type="ECO:0000259" key="3">
    <source>
        <dbReference type="PROSITE" id="PS50102"/>
    </source>
</evidence>
<evidence type="ECO:0000256" key="2">
    <source>
        <dbReference type="SAM" id="MobiDB-lite"/>
    </source>
</evidence>
<proteinExistence type="predicted"/>
<dbReference type="InterPro" id="IPR000504">
    <property type="entry name" value="RRM_dom"/>
</dbReference>
<dbReference type="GO" id="GO:0003723">
    <property type="term" value="F:RNA binding"/>
    <property type="evidence" value="ECO:0007669"/>
    <property type="project" value="UniProtKB-UniRule"/>
</dbReference>
<dbReference type="Gene3D" id="1.10.1900.10">
    <property type="entry name" value="c-terminal domain of poly(a) binding protein"/>
    <property type="match status" value="1"/>
</dbReference>
<dbReference type="AlphaFoldDB" id="A0A1C7MYJ6"/>
<accession>A0A1C7MYJ6</accession>
<keyword evidence="5" id="KW-1185">Reference proteome</keyword>
<dbReference type="SUPFAM" id="SSF54928">
    <property type="entry name" value="RNA-binding domain, RBD"/>
    <property type="match status" value="1"/>
</dbReference>
<gene>
    <name evidence="4" type="primary">Tia1</name>
    <name evidence="4" type="ORF">A0J61_10041</name>
</gene>
<dbReference type="InterPro" id="IPR035979">
    <property type="entry name" value="RBD_domain_sf"/>
</dbReference>
<protein>
    <submittedName>
        <fullName evidence="4">Nucleolysin TIA-1</fullName>
    </submittedName>
</protein>
<dbReference type="Proteomes" id="UP000093000">
    <property type="component" value="Unassembled WGS sequence"/>
</dbReference>
<dbReference type="PROSITE" id="PS50102">
    <property type="entry name" value="RRM"/>
    <property type="match status" value="1"/>
</dbReference>
<dbReference type="SMART" id="SM00360">
    <property type="entry name" value="RRM"/>
    <property type="match status" value="1"/>
</dbReference>